<reference evidence="2" key="1">
    <citation type="submission" date="2020-02" db="EMBL/GenBank/DDBJ databases">
        <authorList>
            <person name="Scholz U."/>
            <person name="Mascher M."/>
            <person name="Fiebig A."/>
        </authorList>
    </citation>
    <scope>NUCLEOTIDE SEQUENCE</scope>
</reference>
<accession>A0A7I8K4I0</accession>
<proteinExistence type="predicted"/>
<evidence type="ECO:0000313" key="3">
    <source>
        <dbReference type="Proteomes" id="UP000663760"/>
    </source>
</evidence>
<feature type="compositionally biased region" description="Low complexity" evidence="1">
    <location>
        <begin position="54"/>
        <end position="66"/>
    </location>
</feature>
<keyword evidence="3" id="KW-1185">Reference proteome</keyword>
<organism evidence="2 3">
    <name type="scientific">Spirodela intermedia</name>
    <name type="common">Intermediate duckweed</name>
    <dbReference type="NCBI Taxonomy" id="51605"/>
    <lineage>
        <taxon>Eukaryota</taxon>
        <taxon>Viridiplantae</taxon>
        <taxon>Streptophyta</taxon>
        <taxon>Embryophyta</taxon>
        <taxon>Tracheophyta</taxon>
        <taxon>Spermatophyta</taxon>
        <taxon>Magnoliopsida</taxon>
        <taxon>Liliopsida</taxon>
        <taxon>Araceae</taxon>
        <taxon>Lemnoideae</taxon>
        <taxon>Spirodela</taxon>
    </lineage>
</organism>
<feature type="region of interest" description="Disordered" evidence="1">
    <location>
        <begin position="39"/>
        <end position="66"/>
    </location>
</feature>
<sequence length="209" mass="23130">MRGEEKPFNLFILVECRVLTAKNGKILWRTEQFEAPKTCHTKKDLPPHPPCSPPSTGRTSPRSSTIPSSAFLKKVVGGILPGFVEVSVSELEGWKEVLPLIPGEIVLASLDSSVRRARRSVRLVVFEVRQALDPNTSIKQTALMKSAPVSASAESKAKLAKYAGTQNKQFSVSLLFIVRSFDVQENQLGCIYEQFLYFLSLVSSCFKKA</sequence>
<dbReference type="Proteomes" id="UP000663760">
    <property type="component" value="Chromosome 2"/>
</dbReference>
<name>A0A7I8K4I0_SPIIN</name>
<protein>
    <submittedName>
        <fullName evidence="2">Uncharacterized protein</fullName>
    </submittedName>
</protein>
<gene>
    <name evidence="2" type="ORF">SI8410_02002714</name>
</gene>
<evidence type="ECO:0000256" key="1">
    <source>
        <dbReference type="SAM" id="MobiDB-lite"/>
    </source>
</evidence>
<dbReference type="AlphaFoldDB" id="A0A7I8K4I0"/>
<dbReference type="EMBL" id="LR746265">
    <property type="protein sequence ID" value="CAA7391401.1"/>
    <property type="molecule type" value="Genomic_DNA"/>
</dbReference>
<evidence type="ECO:0000313" key="2">
    <source>
        <dbReference type="EMBL" id="CAA7391401.1"/>
    </source>
</evidence>